<evidence type="ECO:0000313" key="1">
    <source>
        <dbReference type="EMBL" id="MEC1177301.1"/>
    </source>
</evidence>
<dbReference type="EMBL" id="JARSFG010000003">
    <property type="protein sequence ID" value="MEC1177301.1"/>
    <property type="molecule type" value="Genomic_DNA"/>
</dbReference>
<reference evidence="1 2" key="1">
    <citation type="submission" date="2023-03" db="EMBL/GenBank/DDBJ databases">
        <title>Bacillus Genome Sequencing.</title>
        <authorList>
            <person name="Dunlap C."/>
        </authorList>
    </citation>
    <scope>NUCLEOTIDE SEQUENCE [LARGE SCALE GENOMIC DNA]</scope>
    <source>
        <strain evidence="1 2">B-59205</strain>
    </source>
</reference>
<sequence length="100" mass="11487">MIDGQEQMDEKILRRQLELLAERSQKIQDTLELVDVSFAMIKIIKHLKKTGQRVDSQKQSNEKILRQQLTQLAEHSKQIGDPFELASASLAMLAIVKLLF</sequence>
<keyword evidence="2" id="KW-1185">Reference proteome</keyword>
<dbReference type="AlphaFoldDB" id="A0AAW9NRB1"/>
<organism evidence="1 2">
    <name type="scientific">Metasolibacillus meyeri</name>
    <dbReference type="NCBI Taxonomy" id="1071052"/>
    <lineage>
        <taxon>Bacteria</taxon>
        <taxon>Bacillati</taxon>
        <taxon>Bacillota</taxon>
        <taxon>Bacilli</taxon>
        <taxon>Bacillales</taxon>
        <taxon>Caryophanaceae</taxon>
        <taxon>Metasolibacillus</taxon>
    </lineage>
</organism>
<evidence type="ECO:0000313" key="2">
    <source>
        <dbReference type="Proteomes" id="UP001344888"/>
    </source>
</evidence>
<name>A0AAW9NRB1_9BACL</name>
<comment type="caution">
    <text evidence="1">The sequence shown here is derived from an EMBL/GenBank/DDBJ whole genome shotgun (WGS) entry which is preliminary data.</text>
</comment>
<protein>
    <submittedName>
        <fullName evidence="1">Uncharacterized protein</fullName>
    </submittedName>
</protein>
<gene>
    <name evidence="1" type="ORF">P9B03_02295</name>
</gene>
<accession>A0AAW9NRB1</accession>
<dbReference type="Proteomes" id="UP001344888">
    <property type="component" value="Unassembled WGS sequence"/>
</dbReference>
<dbReference type="RefSeq" id="WP_326121601.1">
    <property type="nucleotide sequence ID" value="NZ_JARSFG010000003.1"/>
</dbReference>
<proteinExistence type="predicted"/>